<evidence type="ECO:0000313" key="2">
    <source>
        <dbReference type="Proteomes" id="UP001652625"/>
    </source>
</evidence>
<keyword evidence="2" id="KW-1185">Reference proteome</keyword>
<dbReference type="InterPro" id="IPR043154">
    <property type="entry name" value="Sec-1-like_dom1"/>
</dbReference>
<accession>A0ABM4D7U9</accession>
<dbReference type="RefSeq" id="XP_065670385.1">
    <property type="nucleotide sequence ID" value="XM_065814313.1"/>
</dbReference>
<dbReference type="InterPro" id="IPR036045">
    <property type="entry name" value="Sec1-like_sf"/>
</dbReference>
<evidence type="ECO:0000313" key="3">
    <source>
        <dbReference type="RefSeq" id="XP_065670385.1"/>
    </source>
</evidence>
<dbReference type="InterPro" id="IPR027482">
    <property type="entry name" value="Sec1-like_dom2"/>
</dbReference>
<comment type="similarity">
    <text evidence="1">Belongs to the STXBP/unc-18/SEC1 family.</text>
</comment>
<gene>
    <name evidence="3" type="primary">LOC100206664</name>
</gene>
<dbReference type="InterPro" id="IPR001619">
    <property type="entry name" value="Sec1-like"/>
</dbReference>
<dbReference type="Gene3D" id="3.40.50.1910">
    <property type="match status" value="1"/>
</dbReference>
<protein>
    <submittedName>
        <fullName evidence="3">Syntaxin-binding protein 1</fullName>
    </submittedName>
</protein>
<dbReference type="Gene3D" id="3.90.830.10">
    <property type="entry name" value="Syntaxin Binding Protein 1, Chain A, domain 2"/>
    <property type="match status" value="1"/>
</dbReference>
<dbReference type="Gene3D" id="3.40.50.2060">
    <property type="match status" value="1"/>
</dbReference>
<dbReference type="Proteomes" id="UP001652625">
    <property type="component" value="Chromosome 12"/>
</dbReference>
<dbReference type="InterPro" id="IPR043127">
    <property type="entry name" value="Sec-1-like_dom3a"/>
</dbReference>
<evidence type="ECO:0000256" key="1">
    <source>
        <dbReference type="ARBA" id="ARBA00009884"/>
    </source>
</evidence>
<dbReference type="GeneID" id="100206664"/>
<sequence length="595" mass="67086">MSLKSIVGEKILNEVIKSVKVPGEWKALVLDPLSTRVVSSCCKMRDIVMEGITIVEDLTKGRQSLPLEAIYFVSPTDSSVQAIIDDFKDSNNPRYTGAHIFFTEVCPEILFEKFAKASNSFGRRVKTLKEINIAYMPVEMQVFSLDNKQALAYLCSPNQTTIKEKRPICIDQIAEQLATLCASLGEYPSIRYRSASQLSLDIAQALLNRLNAYKADDPSMGEGQPKQQSQMIILDRGFDLVSPLLHELTYQAMAYDLLDIQNDVYKYEVQSGGEYIPKEALLDENDELWVALRHKHIANVLKEINSMIKEFSELKRITGPGTKEATTIKDLSLLLKKMPQYQKELIKYSLHLNLAEECLHVYNKNQIEKLCAVEQDLATGVDKDGEKISKDHMRAIVPVLLDQSITENNKLRIILLYAIMKQGISEESMNKLMEHAKISHEGKKTIYNISNLDVPIVQDSGKKKPLPSRKERSEETYQLSRYVPYLKDIMEDVVESKLDSKLFPYLMTREGGALLPGVASTARSARMYGNWHKDKSQADTKSLPRLFVFIVGGASLSEVRVGYEVGQANKSWEILVGGTEILTPETFLERASTLV</sequence>
<dbReference type="PIRSF" id="PIRSF005715">
    <property type="entry name" value="VPS45_Sec1"/>
    <property type="match status" value="1"/>
</dbReference>
<proteinExistence type="inferred from homology"/>
<dbReference type="PANTHER" id="PTHR11679">
    <property type="entry name" value="VESICLE PROTEIN SORTING-ASSOCIATED"/>
    <property type="match status" value="1"/>
</dbReference>
<name>A0ABM4D7U9_HYDVU</name>
<dbReference type="SUPFAM" id="SSF56815">
    <property type="entry name" value="Sec1/munc18-like (SM) proteins"/>
    <property type="match status" value="1"/>
</dbReference>
<dbReference type="Gene3D" id="1.25.40.60">
    <property type="match status" value="1"/>
</dbReference>
<organism evidence="2 3">
    <name type="scientific">Hydra vulgaris</name>
    <name type="common">Hydra</name>
    <name type="synonym">Hydra attenuata</name>
    <dbReference type="NCBI Taxonomy" id="6087"/>
    <lineage>
        <taxon>Eukaryota</taxon>
        <taxon>Metazoa</taxon>
        <taxon>Cnidaria</taxon>
        <taxon>Hydrozoa</taxon>
        <taxon>Hydroidolina</taxon>
        <taxon>Anthoathecata</taxon>
        <taxon>Aplanulata</taxon>
        <taxon>Hydridae</taxon>
        <taxon>Hydra</taxon>
    </lineage>
</organism>
<reference evidence="3" key="1">
    <citation type="submission" date="2025-08" db="UniProtKB">
        <authorList>
            <consortium name="RefSeq"/>
        </authorList>
    </citation>
    <scope>IDENTIFICATION</scope>
</reference>
<dbReference type="Pfam" id="PF00995">
    <property type="entry name" value="Sec1"/>
    <property type="match status" value="1"/>
</dbReference>